<dbReference type="SUPFAM" id="SSF53335">
    <property type="entry name" value="S-adenosyl-L-methionine-dependent methyltransferases"/>
    <property type="match status" value="1"/>
</dbReference>
<name>A0ABP5ES73_9MICO</name>
<gene>
    <name evidence="4" type="ORF">GCM10009755_08690</name>
</gene>
<dbReference type="InterPro" id="IPR029063">
    <property type="entry name" value="SAM-dependent_MTases_sf"/>
</dbReference>
<dbReference type="Pfam" id="PF01596">
    <property type="entry name" value="Methyltransf_3"/>
    <property type="match status" value="1"/>
</dbReference>
<evidence type="ECO:0000313" key="4">
    <source>
        <dbReference type="EMBL" id="GAA2002294.1"/>
    </source>
</evidence>
<sequence>MSRDYASDAHFAGRFNASDAVMDAARTLAAEYHTAPISRTSAAALTLLTSLTSPAAAIEVGTGTGTSTLAIMKGMPRMGVLTSIDTDADRQSVARDLLDVAEIGRHRVRMIAGRGEDVLARLALGGYELVFIDADPLTYSRVVPLAIDRLAAGGLLVVNRTLLGGEIANPAMRTPRANALRAMFSSLEDSPLERLLLPIDDGLLVLRKPR</sequence>
<keyword evidence="1" id="KW-0489">Methyltransferase</keyword>
<dbReference type="Proteomes" id="UP001500755">
    <property type="component" value="Unassembled WGS sequence"/>
</dbReference>
<dbReference type="InterPro" id="IPR002935">
    <property type="entry name" value="SAM_O-MeTrfase"/>
</dbReference>
<keyword evidence="3" id="KW-0949">S-adenosyl-L-methionine</keyword>
<dbReference type="EMBL" id="BAAANO010000008">
    <property type="protein sequence ID" value="GAA2002294.1"/>
    <property type="molecule type" value="Genomic_DNA"/>
</dbReference>
<evidence type="ECO:0000256" key="3">
    <source>
        <dbReference type="ARBA" id="ARBA00022691"/>
    </source>
</evidence>
<keyword evidence="2" id="KW-0808">Transferase</keyword>
<dbReference type="PANTHER" id="PTHR10509">
    <property type="entry name" value="O-METHYLTRANSFERASE-RELATED"/>
    <property type="match status" value="1"/>
</dbReference>
<accession>A0ABP5ES73</accession>
<proteinExistence type="predicted"/>
<evidence type="ECO:0000256" key="2">
    <source>
        <dbReference type="ARBA" id="ARBA00022679"/>
    </source>
</evidence>
<reference evidence="5" key="1">
    <citation type="journal article" date="2019" name="Int. J. Syst. Evol. Microbiol.">
        <title>The Global Catalogue of Microorganisms (GCM) 10K type strain sequencing project: providing services to taxonomists for standard genome sequencing and annotation.</title>
        <authorList>
            <consortium name="The Broad Institute Genomics Platform"/>
            <consortium name="The Broad Institute Genome Sequencing Center for Infectious Disease"/>
            <person name="Wu L."/>
            <person name="Ma J."/>
        </authorList>
    </citation>
    <scope>NUCLEOTIDE SEQUENCE [LARGE SCALE GENOMIC DNA]</scope>
    <source>
        <strain evidence="5">JCM 14546</strain>
    </source>
</reference>
<dbReference type="PROSITE" id="PS51682">
    <property type="entry name" value="SAM_OMT_I"/>
    <property type="match status" value="1"/>
</dbReference>
<protein>
    <submittedName>
        <fullName evidence="4">O-methyltransferase</fullName>
    </submittedName>
</protein>
<organism evidence="4 5">
    <name type="scientific">Brevibacterium samyangense</name>
    <dbReference type="NCBI Taxonomy" id="366888"/>
    <lineage>
        <taxon>Bacteria</taxon>
        <taxon>Bacillati</taxon>
        <taxon>Actinomycetota</taxon>
        <taxon>Actinomycetes</taxon>
        <taxon>Micrococcales</taxon>
        <taxon>Brevibacteriaceae</taxon>
        <taxon>Brevibacterium</taxon>
    </lineage>
</organism>
<evidence type="ECO:0000256" key="1">
    <source>
        <dbReference type="ARBA" id="ARBA00022603"/>
    </source>
</evidence>
<dbReference type="RefSeq" id="WP_344307311.1">
    <property type="nucleotide sequence ID" value="NZ_BAAANO010000008.1"/>
</dbReference>
<keyword evidence="5" id="KW-1185">Reference proteome</keyword>
<dbReference type="PANTHER" id="PTHR10509:SF85">
    <property type="entry name" value="O-METHYLTRANSFERASE RV1220C-RELATED"/>
    <property type="match status" value="1"/>
</dbReference>
<dbReference type="InterPro" id="IPR050362">
    <property type="entry name" value="Cation-dep_OMT"/>
</dbReference>
<evidence type="ECO:0000313" key="5">
    <source>
        <dbReference type="Proteomes" id="UP001500755"/>
    </source>
</evidence>
<comment type="caution">
    <text evidence="4">The sequence shown here is derived from an EMBL/GenBank/DDBJ whole genome shotgun (WGS) entry which is preliminary data.</text>
</comment>
<dbReference type="Gene3D" id="3.40.50.150">
    <property type="entry name" value="Vaccinia Virus protein VP39"/>
    <property type="match status" value="1"/>
</dbReference>